<sequence length="95" mass="10746">MKQENENKDKIVMITDSGESVDFYVLEETRINATGYLLVTDAPEGEDGECYILKDVSGQQDAEAIYEFVENEDELDGVFRVFEQLLADADVTLEK</sequence>
<evidence type="ECO:0000313" key="1">
    <source>
        <dbReference type="EMBL" id="SET80399.1"/>
    </source>
</evidence>
<dbReference type="STRING" id="460384.SAMN05216313_11526"/>
<protein>
    <submittedName>
        <fullName evidence="1">Uncharacterized protein</fullName>
    </submittedName>
</protein>
<gene>
    <name evidence="1" type="ORF">SAMN05216313_11526</name>
</gene>
<dbReference type="Proteomes" id="UP000198508">
    <property type="component" value="Unassembled WGS sequence"/>
</dbReference>
<accession>A0A1I0H9T1</accession>
<dbReference type="InterPro" id="IPR009711">
    <property type="entry name" value="UPF0473"/>
</dbReference>
<reference evidence="2" key="1">
    <citation type="submission" date="2016-10" db="EMBL/GenBank/DDBJ databases">
        <authorList>
            <person name="Varghese N."/>
            <person name="Submissions S."/>
        </authorList>
    </citation>
    <scope>NUCLEOTIDE SEQUENCE [LARGE SCALE GENOMIC DNA]</scope>
    <source>
        <strain evidence="2">NLAE-zl-G277</strain>
    </source>
</reference>
<dbReference type="Pfam" id="PF06949">
    <property type="entry name" value="DUF1292"/>
    <property type="match status" value="1"/>
</dbReference>
<name>A0A1I0H9T1_9FIRM</name>
<dbReference type="EMBL" id="FOIM01000015">
    <property type="protein sequence ID" value="SET80399.1"/>
    <property type="molecule type" value="Genomic_DNA"/>
</dbReference>
<dbReference type="GeneID" id="93276811"/>
<keyword evidence="2" id="KW-1185">Reference proteome</keyword>
<dbReference type="RefSeq" id="WP_092365094.1">
    <property type="nucleotide sequence ID" value="NZ_CABJCG010000028.1"/>
</dbReference>
<evidence type="ECO:0000313" key="2">
    <source>
        <dbReference type="Proteomes" id="UP000198508"/>
    </source>
</evidence>
<organism evidence="1 2">
    <name type="scientific">Enterocloster lavalensis</name>
    <dbReference type="NCBI Taxonomy" id="460384"/>
    <lineage>
        <taxon>Bacteria</taxon>
        <taxon>Bacillati</taxon>
        <taxon>Bacillota</taxon>
        <taxon>Clostridia</taxon>
        <taxon>Lachnospirales</taxon>
        <taxon>Lachnospiraceae</taxon>
        <taxon>Enterocloster</taxon>
    </lineage>
</organism>
<dbReference type="AlphaFoldDB" id="A0A1I0H9T1"/>
<proteinExistence type="predicted"/>